<organism evidence="2 3">
    <name type="scientific">Saccharibacillus alkalitolerans</name>
    <dbReference type="NCBI Taxonomy" id="2705290"/>
    <lineage>
        <taxon>Bacteria</taxon>
        <taxon>Bacillati</taxon>
        <taxon>Bacillota</taxon>
        <taxon>Bacilli</taxon>
        <taxon>Bacillales</taxon>
        <taxon>Paenibacillaceae</taxon>
        <taxon>Saccharibacillus</taxon>
    </lineage>
</organism>
<comment type="caution">
    <text evidence="2">The sequence shown here is derived from an EMBL/GenBank/DDBJ whole genome shotgun (WGS) entry which is preliminary data.</text>
</comment>
<dbReference type="Proteomes" id="UP000800303">
    <property type="component" value="Unassembled WGS sequence"/>
</dbReference>
<reference evidence="2 3" key="1">
    <citation type="submission" date="2020-01" db="EMBL/GenBank/DDBJ databases">
        <title>Polyphasic characterisation and genomic insights into a novel alkali tolerant bacterium VR-M41.</title>
        <authorList>
            <person name="Vemuluri V.R."/>
        </authorList>
    </citation>
    <scope>NUCLEOTIDE SEQUENCE [LARGE SCALE GENOMIC DNA]</scope>
    <source>
        <strain evidence="2 3">VR-M41</strain>
    </source>
</reference>
<name>A0ABX0F4T3_9BACL</name>
<gene>
    <name evidence="2" type="ORF">GYN08_11595</name>
</gene>
<accession>A0ABX0F4T3</accession>
<dbReference type="EMBL" id="JAAFGS010000003">
    <property type="protein sequence ID" value="NGZ75966.1"/>
    <property type="molecule type" value="Genomic_DNA"/>
</dbReference>
<feature type="compositionally biased region" description="Basic and acidic residues" evidence="1">
    <location>
        <begin position="46"/>
        <end position="70"/>
    </location>
</feature>
<proteinExistence type="predicted"/>
<protein>
    <submittedName>
        <fullName evidence="2">Uncharacterized protein</fullName>
    </submittedName>
</protein>
<feature type="region of interest" description="Disordered" evidence="1">
    <location>
        <begin position="42"/>
        <end position="83"/>
    </location>
</feature>
<evidence type="ECO:0000256" key="1">
    <source>
        <dbReference type="SAM" id="MobiDB-lite"/>
    </source>
</evidence>
<evidence type="ECO:0000313" key="3">
    <source>
        <dbReference type="Proteomes" id="UP000800303"/>
    </source>
</evidence>
<dbReference type="RefSeq" id="WP_166274352.1">
    <property type="nucleotide sequence ID" value="NZ_JAAFGS010000003.1"/>
</dbReference>
<sequence length="83" mass="9774">MDEKAKEMLEQKKEYEQEKSGQLKQFVENQVEGVNDNLLADGETLEDQRFEHQNRTIDQQNRMKDQEHRGSNHTGARGTDRKV</sequence>
<keyword evidence="3" id="KW-1185">Reference proteome</keyword>
<feature type="region of interest" description="Disordered" evidence="1">
    <location>
        <begin position="1"/>
        <end position="21"/>
    </location>
</feature>
<evidence type="ECO:0000313" key="2">
    <source>
        <dbReference type="EMBL" id="NGZ75966.1"/>
    </source>
</evidence>